<feature type="transmembrane region" description="Helical" evidence="7">
    <location>
        <begin position="301"/>
        <end position="321"/>
    </location>
</feature>
<dbReference type="CDD" id="cd18587">
    <property type="entry name" value="ABC_6TM_LapB_like"/>
    <property type="match status" value="1"/>
</dbReference>
<dbReference type="PROSITE" id="PS00211">
    <property type="entry name" value="ABC_TRANSPORTER_1"/>
    <property type="match status" value="1"/>
</dbReference>
<dbReference type="InterPro" id="IPR011527">
    <property type="entry name" value="ABC1_TM_dom"/>
</dbReference>
<evidence type="ECO:0000256" key="2">
    <source>
        <dbReference type="ARBA" id="ARBA00022692"/>
    </source>
</evidence>
<protein>
    <submittedName>
        <fullName evidence="11">Type I secretion system permease/ATPase</fullName>
    </submittedName>
</protein>
<sequence>MRSDSSHNEVLRGEDFITCLRHVAEGMQAPVASQELDAIADSTPETLSRAEAKALLEQAGLEVSEGRRRLRSMRGSLLPVMLILEDGSTLIVSGRSEAGRWIVFDPAYGASRELSSLDCYEQDFSGALLLLSLRKPLRDVKKASGGEHWFWSAVAANRWLYGQVLLAAAVTNILGLSTALFIMVVYDRVVPNQAMESLLALTLGMVIALGFDFLIKTLRGAFIEKAGQNADIRMGRRIFDQLLDMQLSARQGSSGGFANTLREFETLRDFFASASVAALVDLPFIFLFIGVIYLIGGPLALVPLIAVPLVLIIGVAIQPLLGRIAEDSFQEGRSKQGILVEAISGLETIKAVGAGQLVRERWEEGIRSHSDVSRKGRAVQQFALNATGFAQQAAQVGIVVYGVFLIGDGTISMGAMIAAVILTGRTLAPLAQLAQTLTRVNQARTAYRALDRIMGLPREHPETREFLRRPFLSGHIKLKDVGFQYDGESPEVLSDLNIEIQPGERVAILGRVGSGKSTLARLMSGLYQPNRGNVLVDGTDIRQIDPTDLRNNTGMVLQDAWLFSGTVRENIALGDPLASDEKVLEAARLAGAHDFIATHPLGYGMPVGERGESLSGGQRQLICLARALLRAPPMLVFDEFTSAMDVQTEQKLLERLAEAVAGSTLVVITHRTNLLGLVDRVIVLDEGKVVSDGPKEALLRRNATEASN</sequence>
<evidence type="ECO:0000259" key="9">
    <source>
        <dbReference type="PROSITE" id="PS50929"/>
    </source>
</evidence>
<evidence type="ECO:0000256" key="7">
    <source>
        <dbReference type="SAM" id="Phobius"/>
    </source>
</evidence>
<dbReference type="PROSITE" id="PS50990">
    <property type="entry name" value="PEPTIDASE_C39"/>
    <property type="match status" value="1"/>
</dbReference>
<dbReference type="PANTHER" id="PTHR24221">
    <property type="entry name" value="ATP-BINDING CASSETTE SUB-FAMILY B"/>
    <property type="match status" value="1"/>
</dbReference>
<reference evidence="11 12" key="1">
    <citation type="submission" date="2024-02" db="EMBL/GenBank/DDBJ databases">
        <title>New especies of Spiribacter isolated from saline water.</title>
        <authorList>
            <person name="Leon M.J."/>
            <person name="De La Haba R."/>
            <person name="Sanchez-Porro C."/>
            <person name="Ventosa A."/>
        </authorList>
    </citation>
    <scope>NUCLEOTIDE SEQUENCE [LARGE SCALE GENOMIC DNA]</scope>
    <source>
        <strain evidence="12">ag22IC6-196</strain>
    </source>
</reference>
<dbReference type="RefSeq" id="WP_367951755.1">
    <property type="nucleotide sequence ID" value="NZ_JBAKFG010000003.1"/>
</dbReference>
<dbReference type="Pfam" id="PF00664">
    <property type="entry name" value="ABC_membrane"/>
    <property type="match status" value="1"/>
</dbReference>
<accession>A0ABV3RZE0</accession>
<evidence type="ECO:0000313" key="12">
    <source>
        <dbReference type="Proteomes" id="UP001556636"/>
    </source>
</evidence>
<keyword evidence="5 7" id="KW-1133">Transmembrane helix</keyword>
<keyword evidence="2 7" id="KW-0812">Transmembrane</keyword>
<feature type="transmembrane region" description="Helical" evidence="7">
    <location>
        <begin position="398"/>
        <end position="422"/>
    </location>
</feature>
<dbReference type="PROSITE" id="PS50929">
    <property type="entry name" value="ABC_TM1F"/>
    <property type="match status" value="1"/>
</dbReference>
<dbReference type="InterPro" id="IPR039421">
    <property type="entry name" value="Type_1_exporter"/>
</dbReference>
<dbReference type="PROSITE" id="PS50893">
    <property type="entry name" value="ABC_TRANSPORTER_2"/>
    <property type="match status" value="1"/>
</dbReference>
<evidence type="ECO:0000256" key="6">
    <source>
        <dbReference type="ARBA" id="ARBA00023136"/>
    </source>
</evidence>
<evidence type="ECO:0000259" key="10">
    <source>
        <dbReference type="PROSITE" id="PS50990"/>
    </source>
</evidence>
<feature type="transmembrane region" description="Helical" evidence="7">
    <location>
        <begin position="270"/>
        <end position="295"/>
    </location>
</feature>
<keyword evidence="12" id="KW-1185">Reference proteome</keyword>
<dbReference type="NCBIfam" id="TIGR03375">
    <property type="entry name" value="type_I_sec_LssB"/>
    <property type="match status" value="1"/>
</dbReference>
<dbReference type="InterPro" id="IPR005074">
    <property type="entry name" value="Peptidase_C39"/>
</dbReference>
<evidence type="ECO:0000313" key="11">
    <source>
        <dbReference type="EMBL" id="MEX0373538.1"/>
    </source>
</evidence>
<feature type="domain" description="Peptidase C39" evidence="10">
    <location>
        <begin position="7"/>
        <end position="131"/>
    </location>
</feature>
<comment type="caution">
    <text evidence="11">The sequence shown here is derived from an EMBL/GenBank/DDBJ whole genome shotgun (WGS) entry which is preliminary data.</text>
</comment>
<dbReference type="SUPFAM" id="SSF90123">
    <property type="entry name" value="ABC transporter transmembrane region"/>
    <property type="match status" value="1"/>
</dbReference>
<evidence type="ECO:0000259" key="8">
    <source>
        <dbReference type="PROSITE" id="PS50893"/>
    </source>
</evidence>
<keyword evidence="3" id="KW-0547">Nucleotide-binding</keyword>
<dbReference type="InterPro" id="IPR036640">
    <property type="entry name" value="ABC1_TM_sf"/>
</dbReference>
<keyword evidence="6 7" id="KW-0472">Membrane</keyword>
<dbReference type="Gene3D" id="3.90.70.10">
    <property type="entry name" value="Cysteine proteinases"/>
    <property type="match status" value="1"/>
</dbReference>
<evidence type="ECO:0000256" key="4">
    <source>
        <dbReference type="ARBA" id="ARBA00022840"/>
    </source>
</evidence>
<feature type="transmembrane region" description="Helical" evidence="7">
    <location>
        <begin position="198"/>
        <end position="215"/>
    </location>
</feature>
<dbReference type="InterPro" id="IPR003439">
    <property type="entry name" value="ABC_transporter-like_ATP-bd"/>
</dbReference>
<dbReference type="InterPro" id="IPR017750">
    <property type="entry name" value="ATPase_T1SS"/>
</dbReference>
<dbReference type="InterPro" id="IPR027417">
    <property type="entry name" value="P-loop_NTPase"/>
</dbReference>
<dbReference type="EMBL" id="JBAKFG010000003">
    <property type="protein sequence ID" value="MEX0373538.1"/>
    <property type="molecule type" value="Genomic_DNA"/>
</dbReference>
<organism evidence="11 12">
    <name type="scientific">Spiribacter roseus</name>
    <dbReference type="NCBI Taxonomy" id="1855875"/>
    <lineage>
        <taxon>Bacteria</taxon>
        <taxon>Pseudomonadati</taxon>
        <taxon>Pseudomonadota</taxon>
        <taxon>Gammaproteobacteria</taxon>
        <taxon>Chromatiales</taxon>
        <taxon>Ectothiorhodospiraceae</taxon>
        <taxon>Spiribacter</taxon>
    </lineage>
</organism>
<dbReference type="InterPro" id="IPR003593">
    <property type="entry name" value="AAA+_ATPase"/>
</dbReference>
<dbReference type="Gene3D" id="3.40.50.300">
    <property type="entry name" value="P-loop containing nucleotide triphosphate hydrolases"/>
    <property type="match status" value="1"/>
</dbReference>
<dbReference type="Proteomes" id="UP001556636">
    <property type="component" value="Unassembled WGS sequence"/>
</dbReference>
<dbReference type="SUPFAM" id="SSF52540">
    <property type="entry name" value="P-loop containing nucleoside triphosphate hydrolases"/>
    <property type="match status" value="1"/>
</dbReference>
<feature type="transmembrane region" description="Helical" evidence="7">
    <location>
        <begin position="164"/>
        <end position="186"/>
    </location>
</feature>
<gene>
    <name evidence="11" type="ORF">V6X51_08865</name>
</gene>
<comment type="subcellular location">
    <subcellularLocation>
        <location evidence="1">Cell membrane</location>
        <topology evidence="1">Multi-pass membrane protein</topology>
    </subcellularLocation>
</comment>
<evidence type="ECO:0000256" key="1">
    <source>
        <dbReference type="ARBA" id="ARBA00004651"/>
    </source>
</evidence>
<evidence type="ECO:0000256" key="3">
    <source>
        <dbReference type="ARBA" id="ARBA00022741"/>
    </source>
</evidence>
<dbReference type="PANTHER" id="PTHR24221:SF248">
    <property type="entry name" value="ABC TRANSPORTER TRANSMEMBRANE REGION"/>
    <property type="match status" value="1"/>
</dbReference>
<proteinExistence type="predicted"/>
<dbReference type="Pfam" id="PF00005">
    <property type="entry name" value="ABC_tran"/>
    <property type="match status" value="1"/>
</dbReference>
<name>A0ABV3RZE0_9GAMM</name>
<feature type="domain" description="ABC transmembrane type-1" evidence="9">
    <location>
        <begin position="164"/>
        <end position="442"/>
    </location>
</feature>
<dbReference type="Gene3D" id="1.20.1560.10">
    <property type="entry name" value="ABC transporter type 1, transmembrane domain"/>
    <property type="match status" value="1"/>
</dbReference>
<dbReference type="SMART" id="SM00382">
    <property type="entry name" value="AAA"/>
    <property type="match status" value="1"/>
</dbReference>
<keyword evidence="4" id="KW-0067">ATP-binding</keyword>
<evidence type="ECO:0000256" key="5">
    <source>
        <dbReference type="ARBA" id="ARBA00022989"/>
    </source>
</evidence>
<feature type="domain" description="ABC transporter" evidence="8">
    <location>
        <begin position="476"/>
        <end position="706"/>
    </location>
</feature>
<dbReference type="InterPro" id="IPR017871">
    <property type="entry name" value="ABC_transporter-like_CS"/>
</dbReference>